<dbReference type="InterPro" id="IPR010750">
    <property type="entry name" value="SGF29_tudor-like_dom"/>
</dbReference>
<evidence type="ECO:0000259" key="2">
    <source>
        <dbReference type="PROSITE" id="PS51518"/>
    </source>
</evidence>
<dbReference type="InterPro" id="IPR047288">
    <property type="entry name" value="Tudor_SGF29_rpt1"/>
</dbReference>
<feature type="compositionally biased region" description="Basic and acidic residues" evidence="1">
    <location>
        <begin position="101"/>
        <end position="117"/>
    </location>
</feature>
<dbReference type="InterPro" id="IPR037802">
    <property type="entry name" value="SGF29"/>
</dbReference>
<sequence length="524" mass="56599">MAPNNLKTQLESDLGPSWSKPATPRRVRQLSSKTSDSSSLFEPASSPTGREPSGESTASPPTRRVSASARAKGSGASRKLSWKSQTPKIRSDSAPISRQYLEGKHGGEEENKADETFYKVSASKSPGHIIGEALHQPPDRSSSSVAPPDRGSRTPPSEVRSKPDERRAQLGNGRNRNSSKSSTSTSTSTSTMSSQRNRGQRGANRNSDASGYGEEYALWQSIQSQLNSFLQSFNDASENVLGIRDQEHQMAEKRDAGGNLLPDFSQLDTLLRTGVKLNEDANATVRELLEKTKVLRAIQKAKEETNDQSLSRSATQRSKESVASSSVYDFDGAGDSPVPSPNPRAARGVGSSSGSKGDRDRDSVPPRLDRSTPSAKAGSVEPAGPAASIARSKVIFAKGDEVAFKPKPQNNEQTDWILGIVQDVRGEGKSRRYRVLDADVDEAGNQKDFRTSASSMIAIPKEGTPLPPLDTGKTVLALYPNTTTFYKAEVMGMDEGRVNLKFEGEESSNTMQAVGRRHVVEYRG</sequence>
<dbReference type="EMBL" id="JAFIMR010000077">
    <property type="protein sequence ID" value="KAI1849517.1"/>
    <property type="molecule type" value="Genomic_DNA"/>
</dbReference>
<feature type="region of interest" description="Disordered" evidence="1">
    <location>
        <begin position="1"/>
        <end position="210"/>
    </location>
</feature>
<dbReference type="PROSITE" id="PS51518">
    <property type="entry name" value="SGF29_C"/>
    <property type="match status" value="1"/>
</dbReference>
<dbReference type="AlphaFoldDB" id="A0A9P9W877"/>
<organism evidence="3 4">
    <name type="scientific">Neoarthrinium moseri</name>
    <dbReference type="NCBI Taxonomy" id="1658444"/>
    <lineage>
        <taxon>Eukaryota</taxon>
        <taxon>Fungi</taxon>
        <taxon>Dikarya</taxon>
        <taxon>Ascomycota</taxon>
        <taxon>Pezizomycotina</taxon>
        <taxon>Sordariomycetes</taxon>
        <taxon>Xylariomycetidae</taxon>
        <taxon>Amphisphaeriales</taxon>
        <taxon>Apiosporaceae</taxon>
        <taxon>Neoarthrinium</taxon>
    </lineage>
</organism>
<dbReference type="Proteomes" id="UP000829685">
    <property type="component" value="Unassembled WGS sequence"/>
</dbReference>
<reference evidence="3" key="1">
    <citation type="submission" date="2021-03" db="EMBL/GenBank/DDBJ databases">
        <title>Revisited historic fungal species revealed as producer of novel bioactive compounds through whole genome sequencing and comparative genomics.</title>
        <authorList>
            <person name="Vignolle G.A."/>
            <person name="Hochenegger N."/>
            <person name="Mach R.L."/>
            <person name="Mach-Aigner A.R."/>
            <person name="Javad Rahimi M."/>
            <person name="Salim K.A."/>
            <person name="Chan C.M."/>
            <person name="Lim L.B.L."/>
            <person name="Cai F."/>
            <person name="Druzhinina I.S."/>
            <person name="U'Ren J.M."/>
            <person name="Derntl C."/>
        </authorList>
    </citation>
    <scope>NUCLEOTIDE SEQUENCE</scope>
    <source>
        <strain evidence="3">TUCIM 5799</strain>
    </source>
</reference>
<accession>A0A9P9W877</accession>
<feature type="region of interest" description="Disordered" evidence="1">
    <location>
        <begin position="300"/>
        <end position="385"/>
    </location>
</feature>
<evidence type="ECO:0000313" key="4">
    <source>
        <dbReference type="Proteomes" id="UP000829685"/>
    </source>
</evidence>
<feature type="compositionally biased region" description="Polar residues" evidence="1">
    <location>
        <begin position="1"/>
        <end position="11"/>
    </location>
</feature>
<dbReference type="PANTHER" id="PTHR21539">
    <property type="entry name" value="SAGA-ASSOCIATED FACTOR 29"/>
    <property type="match status" value="1"/>
</dbReference>
<evidence type="ECO:0000256" key="1">
    <source>
        <dbReference type="SAM" id="MobiDB-lite"/>
    </source>
</evidence>
<feature type="compositionally biased region" description="Low complexity" evidence="1">
    <location>
        <begin position="178"/>
        <end position="206"/>
    </location>
</feature>
<evidence type="ECO:0000313" key="3">
    <source>
        <dbReference type="EMBL" id="KAI1849517.1"/>
    </source>
</evidence>
<gene>
    <name evidence="3" type="ORF">JX265_013632</name>
</gene>
<feature type="compositionally biased region" description="Basic and acidic residues" evidence="1">
    <location>
        <begin position="159"/>
        <end position="168"/>
    </location>
</feature>
<proteinExistence type="predicted"/>
<dbReference type="PANTHER" id="PTHR21539:SF0">
    <property type="entry name" value="SAGA-ASSOCIATED FACTOR 29"/>
    <property type="match status" value="1"/>
</dbReference>
<feature type="compositionally biased region" description="Low complexity" evidence="1">
    <location>
        <begin position="344"/>
        <end position="355"/>
    </location>
</feature>
<keyword evidence="4" id="KW-1185">Reference proteome</keyword>
<dbReference type="Pfam" id="PF07039">
    <property type="entry name" value="SGF29_Tudor"/>
    <property type="match status" value="1"/>
</dbReference>
<feature type="compositionally biased region" description="Polar residues" evidence="1">
    <location>
        <begin position="307"/>
        <end position="327"/>
    </location>
</feature>
<dbReference type="CDD" id="cd20393">
    <property type="entry name" value="Tudor_SGF29_rpt1"/>
    <property type="match status" value="1"/>
</dbReference>
<feature type="domain" description="SGF29 C-terminal" evidence="2">
    <location>
        <begin position="392"/>
        <end position="524"/>
    </location>
</feature>
<dbReference type="Gene3D" id="2.30.30.140">
    <property type="match status" value="2"/>
</dbReference>
<protein>
    <recommendedName>
        <fullName evidence="2">SGF29 C-terminal domain-containing protein</fullName>
    </recommendedName>
</protein>
<name>A0A9P9W877_9PEZI</name>
<dbReference type="GO" id="GO:0000124">
    <property type="term" value="C:SAGA complex"/>
    <property type="evidence" value="ECO:0007669"/>
    <property type="project" value="InterPro"/>
</dbReference>
<feature type="compositionally biased region" description="Low complexity" evidence="1">
    <location>
        <begin position="63"/>
        <end position="79"/>
    </location>
</feature>
<feature type="compositionally biased region" description="Basic and acidic residues" evidence="1">
    <location>
        <begin position="356"/>
        <end position="370"/>
    </location>
</feature>
<comment type="caution">
    <text evidence="3">The sequence shown here is derived from an EMBL/GenBank/DDBJ whole genome shotgun (WGS) entry which is preliminary data.</text>
</comment>